<keyword evidence="3" id="KW-0269">Exonuclease</keyword>
<dbReference type="InterPro" id="IPR036866">
    <property type="entry name" value="RibonucZ/Hydroxyglut_hydro"/>
</dbReference>
<organism evidence="4 5">
    <name type="scientific">Paragonimus westermani</name>
    <dbReference type="NCBI Taxonomy" id="34504"/>
    <lineage>
        <taxon>Eukaryota</taxon>
        <taxon>Metazoa</taxon>
        <taxon>Spiralia</taxon>
        <taxon>Lophotrochozoa</taxon>
        <taxon>Platyhelminthes</taxon>
        <taxon>Trematoda</taxon>
        <taxon>Digenea</taxon>
        <taxon>Plagiorchiida</taxon>
        <taxon>Troglotremata</taxon>
        <taxon>Troglotrematidae</taxon>
        <taxon>Paragonimus</taxon>
    </lineage>
</organism>
<evidence type="ECO:0000256" key="3">
    <source>
        <dbReference type="ARBA" id="ARBA00022839"/>
    </source>
</evidence>
<protein>
    <submittedName>
        <fullName evidence="4">DNA cross-link repair 1C protein</fullName>
    </submittedName>
</protein>
<gene>
    <name evidence="4" type="ORF">DEA37_0009986</name>
</gene>
<dbReference type="SUPFAM" id="SSF56281">
    <property type="entry name" value="Metallo-hydrolase/oxidoreductase"/>
    <property type="match status" value="1"/>
</dbReference>
<dbReference type="PANTHER" id="PTHR23240">
    <property type="entry name" value="DNA CROSS-LINK REPAIR PROTEIN PSO2/SNM1-RELATED"/>
    <property type="match status" value="1"/>
</dbReference>
<evidence type="ECO:0000256" key="1">
    <source>
        <dbReference type="ARBA" id="ARBA00022722"/>
    </source>
</evidence>
<evidence type="ECO:0000313" key="5">
    <source>
        <dbReference type="Proteomes" id="UP000324629"/>
    </source>
</evidence>
<keyword evidence="2" id="KW-0378">Hydrolase</keyword>
<dbReference type="Gene3D" id="3.60.15.10">
    <property type="entry name" value="Ribonuclease Z/Hydroxyacylglutathione hydrolase-like"/>
    <property type="match status" value="1"/>
</dbReference>
<dbReference type="GO" id="GO:0003684">
    <property type="term" value="F:damaged DNA binding"/>
    <property type="evidence" value="ECO:0007669"/>
    <property type="project" value="TreeGrafter"/>
</dbReference>
<proteinExistence type="predicted"/>
<reference evidence="4 5" key="1">
    <citation type="journal article" date="2019" name="Gigascience">
        <title>Whole-genome sequence of the oriental lung fluke Paragonimus westermani.</title>
        <authorList>
            <person name="Oey H."/>
            <person name="Zakrzewski M."/>
            <person name="Narain K."/>
            <person name="Devi K.R."/>
            <person name="Agatsuma T."/>
            <person name="Nawaratna S."/>
            <person name="Gobert G.N."/>
            <person name="Jones M.K."/>
            <person name="Ragan M.A."/>
            <person name="McManus D.P."/>
            <person name="Krause L."/>
        </authorList>
    </citation>
    <scope>NUCLEOTIDE SEQUENCE [LARGE SCALE GENOMIC DNA]</scope>
    <source>
        <strain evidence="4 5">IND2009</strain>
    </source>
</reference>
<dbReference type="GO" id="GO:0036297">
    <property type="term" value="P:interstrand cross-link repair"/>
    <property type="evidence" value="ECO:0007669"/>
    <property type="project" value="TreeGrafter"/>
</dbReference>
<dbReference type="PANTHER" id="PTHR23240:SF8">
    <property type="entry name" value="PROTEIN ARTEMIS"/>
    <property type="match status" value="1"/>
</dbReference>
<dbReference type="Gene3D" id="3.40.50.12650">
    <property type="match status" value="1"/>
</dbReference>
<comment type="caution">
    <text evidence="4">The sequence shown here is derived from an EMBL/GenBank/DDBJ whole genome shotgun (WGS) entry which is preliminary data.</text>
</comment>
<keyword evidence="5" id="KW-1185">Reference proteome</keyword>
<dbReference type="GO" id="GO:0006303">
    <property type="term" value="P:double-strand break repair via nonhomologous end joining"/>
    <property type="evidence" value="ECO:0007669"/>
    <property type="project" value="TreeGrafter"/>
</dbReference>
<evidence type="ECO:0000256" key="2">
    <source>
        <dbReference type="ARBA" id="ARBA00022801"/>
    </source>
</evidence>
<sequence>MSEILPSEYPEIAFDHFLIRRHTYFLSHVHTGMFNVNQNVRHADHLKGLDSVTWPCRIYCSQLTKCLLLAKRGYGFLSGYLHALPIGQCFTINYKTSQLDSTMDVVLLQAGHCIGSTMYVQCDLVDLLGSSFVVMRAPFCTPGISDCPLMVSDNLRPYYPLGQQSVVASSFHGIVVDQVCVWVDTVYLDTTFFHPSWRYIPNRETAAQTALSLINRWLKSLKLEGGLLGQCMVYLCLPAQFGYEYLLETIASHFGTKVYVEPELMQCYATLPDTPFRECLCFDPRDAWLHVRRKFFSPRSTQSCHH</sequence>
<dbReference type="GO" id="GO:0035312">
    <property type="term" value="F:5'-3' DNA exonuclease activity"/>
    <property type="evidence" value="ECO:0007669"/>
    <property type="project" value="TreeGrafter"/>
</dbReference>
<dbReference type="GO" id="GO:0000723">
    <property type="term" value="P:telomere maintenance"/>
    <property type="evidence" value="ECO:0007669"/>
    <property type="project" value="TreeGrafter"/>
</dbReference>
<evidence type="ECO:0000313" key="4">
    <source>
        <dbReference type="EMBL" id="KAA3672115.1"/>
    </source>
</evidence>
<dbReference type="Proteomes" id="UP000324629">
    <property type="component" value="Unassembled WGS sequence"/>
</dbReference>
<name>A0A5J4N985_9TREM</name>
<dbReference type="AlphaFoldDB" id="A0A5J4N985"/>
<keyword evidence="1" id="KW-0540">Nuclease</keyword>
<dbReference type="EMBL" id="QNGE01005330">
    <property type="protein sequence ID" value="KAA3672115.1"/>
    <property type="molecule type" value="Genomic_DNA"/>
</dbReference>
<accession>A0A5J4N985</accession>